<evidence type="ECO:0000313" key="5">
    <source>
        <dbReference type="Proteomes" id="UP000465361"/>
    </source>
</evidence>
<dbReference type="Proteomes" id="UP000465361">
    <property type="component" value="Unassembled WGS sequence"/>
</dbReference>
<dbReference type="PANTHER" id="PTHR36925">
    <property type="entry name" value="COBALT-PRECORRIN-6A REDUCTASE"/>
    <property type="match status" value="1"/>
</dbReference>
<dbReference type="InterPro" id="IPR003723">
    <property type="entry name" value="Precorrin-6x_reduct"/>
</dbReference>
<organism evidence="4 5">
    <name type="scientific">Mycobacterium botniense</name>
    <dbReference type="NCBI Taxonomy" id="84962"/>
    <lineage>
        <taxon>Bacteria</taxon>
        <taxon>Bacillati</taxon>
        <taxon>Actinomycetota</taxon>
        <taxon>Actinomycetes</taxon>
        <taxon>Mycobacteriales</taxon>
        <taxon>Mycobacteriaceae</taxon>
        <taxon>Mycobacterium</taxon>
    </lineage>
</organism>
<keyword evidence="3" id="KW-0560">Oxidoreductase</keyword>
<dbReference type="Pfam" id="PF02571">
    <property type="entry name" value="CbiJ"/>
    <property type="match status" value="1"/>
</dbReference>
<keyword evidence="2" id="KW-0169">Cobalamin biosynthesis</keyword>
<dbReference type="AlphaFoldDB" id="A0A7I9Y146"/>
<dbReference type="GO" id="GO:0016994">
    <property type="term" value="F:precorrin-6A reductase activity"/>
    <property type="evidence" value="ECO:0007669"/>
    <property type="project" value="InterPro"/>
</dbReference>
<dbReference type="EMBL" id="BLKW01000004">
    <property type="protein sequence ID" value="GFG75785.1"/>
    <property type="molecule type" value="Genomic_DNA"/>
</dbReference>
<sequence>MRVLLLGGTGEARALAARLHPQVDLVSSLAGRVPRPALPAGAVRIGGFGGVDGLRRWLRDEQIGAVVDATHPFAQTITAHAAEACADLGLPYLVLARPAWDPGDAIVVTSDREAAKTVAVQGFSRVFLTTGRSGVGAFADSDAWFLIRAVTAPDPAVLPRRHQLVLSRGPYHYDGEYALLAEHRIDALVTKNSGGEMTRAKLDAAAALQIPVVMVSRPPLPAGVTTASTVEEAVAWVANASGCHRRR</sequence>
<comment type="caution">
    <text evidence="4">The sequence shown here is derived from an EMBL/GenBank/DDBJ whole genome shotgun (WGS) entry which is preliminary data.</text>
</comment>
<accession>A0A7I9Y146</accession>
<dbReference type="PANTHER" id="PTHR36925:SF1">
    <property type="entry name" value="COBALT-PRECORRIN-6A REDUCTASE"/>
    <property type="match status" value="1"/>
</dbReference>
<evidence type="ECO:0000256" key="3">
    <source>
        <dbReference type="ARBA" id="ARBA00023002"/>
    </source>
</evidence>
<reference evidence="4 5" key="1">
    <citation type="journal article" date="2019" name="Emerg. Microbes Infect.">
        <title>Comprehensive subspecies identification of 175 nontuberculous mycobacteria species based on 7547 genomic profiles.</title>
        <authorList>
            <person name="Matsumoto Y."/>
            <person name="Kinjo T."/>
            <person name="Motooka D."/>
            <person name="Nabeya D."/>
            <person name="Jung N."/>
            <person name="Uechi K."/>
            <person name="Horii T."/>
            <person name="Iida T."/>
            <person name="Fujita J."/>
            <person name="Nakamura S."/>
        </authorList>
    </citation>
    <scope>NUCLEOTIDE SEQUENCE [LARGE SCALE GENOMIC DNA]</scope>
    <source>
        <strain evidence="4 5">JCM 17322</strain>
    </source>
</reference>
<gene>
    <name evidence="4" type="primary">cobK</name>
    <name evidence="4" type="ORF">MBOT_31500</name>
</gene>
<evidence type="ECO:0000313" key="4">
    <source>
        <dbReference type="EMBL" id="GFG75785.1"/>
    </source>
</evidence>
<dbReference type="NCBIfam" id="NF005968">
    <property type="entry name" value="PRK08057.1-2"/>
    <property type="match status" value="1"/>
</dbReference>
<protein>
    <submittedName>
        <fullName evidence="4">Precorrin-6A reductase</fullName>
    </submittedName>
</protein>
<name>A0A7I9Y146_9MYCO</name>
<dbReference type="GO" id="GO:0009236">
    <property type="term" value="P:cobalamin biosynthetic process"/>
    <property type="evidence" value="ECO:0007669"/>
    <property type="project" value="UniProtKB-UniPathway"/>
</dbReference>
<keyword evidence="5" id="KW-1185">Reference proteome</keyword>
<comment type="pathway">
    <text evidence="1">Cofactor biosynthesis; adenosylcobalamin biosynthesis.</text>
</comment>
<dbReference type="PROSITE" id="PS51014">
    <property type="entry name" value="COBK_CBIJ"/>
    <property type="match status" value="1"/>
</dbReference>
<evidence type="ECO:0000256" key="1">
    <source>
        <dbReference type="ARBA" id="ARBA00004953"/>
    </source>
</evidence>
<proteinExistence type="predicted"/>
<dbReference type="UniPathway" id="UPA00148"/>
<evidence type="ECO:0000256" key="2">
    <source>
        <dbReference type="ARBA" id="ARBA00022573"/>
    </source>
</evidence>
<dbReference type="NCBIfam" id="TIGR00715">
    <property type="entry name" value="precor6x_red"/>
    <property type="match status" value="1"/>
</dbReference>
<dbReference type="RefSeq" id="WP_163758727.1">
    <property type="nucleotide sequence ID" value="NZ_BLKW01000004.1"/>
</dbReference>